<proteinExistence type="predicted"/>
<gene>
    <name evidence="1" type="ORF">EDC03_2745</name>
</gene>
<dbReference type="AlphaFoldDB" id="A0A3N1GAI2"/>
<dbReference type="EMBL" id="RJKN01000007">
    <property type="protein sequence ID" value="ROP27221.1"/>
    <property type="molecule type" value="Genomic_DNA"/>
</dbReference>
<sequence length="58" mass="6178">MEDFAIGDTVQVTVQGAAMTGSVGTVVHLDTSRGLYLVRVGAAVQDYFPPEHLELFAP</sequence>
<evidence type="ECO:0000313" key="1">
    <source>
        <dbReference type="EMBL" id="ROP27221.1"/>
    </source>
</evidence>
<name>A0A3N1GAI2_9ACTN</name>
<dbReference type="RefSeq" id="WP_199720256.1">
    <property type="nucleotide sequence ID" value="NZ_RJKN01000007.1"/>
</dbReference>
<evidence type="ECO:0008006" key="3">
    <source>
        <dbReference type="Google" id="ProtNLM"/>
    </source>
</evidence>
<accession>A0A3N1GAI2</accession>
<dbReference type="Proteomes" id="UP000276232">
    <property type="component" value="Unassembled WGS sequence"/>
</dbReference>
<comment type="caution">
    <text evidence="1">The sequence shown here is derived from an EMBL/GenBank/DDBJ whole genome shotgun (WGS) entry which is preliminary data.</text>
</comment>
<reference evidence="1 2" key="1">
    <citation type="journal article" date="2015" name="Stand. Genomic Sci.">
        <title>Genomic Encyclopedia of Bacterial and Archaeal Type Strains, Phase III: the genomes of soil and plant-associated and newly described type strains.</title>
        <authorList>
            <person name="Whitman W.B."/>
            <person name="Woyke T."/>
            <person name="Klenk H.P."/>
            <person name="Zhou Y."/>
            <person name="Lilburn T.G."/>
            <person name="Beck B.J."/>
            <person name="De Vos P."/>
            <person name="Vandamme P."/>
            <person name="Eisen J.A."/>
            <person name="Garrity G."/>
            <person name="Hugenholtz P."/>
            <person name="Kyrpides N.C."/>
        </authorList>
    </citation>
    <scope>NUCLEOTIDE SEQUENCE [LARGE SCALE GENOMIC DNA]</scope>
    <source>
        <strain evidence="1 2">CECT 7306</strain>
    </source>
</reference>
<evidence type="ECO:0000313" key="2">
    <source>
        <dbReference type="Proteomes" id="UP000276232"/>
    </source>
</evidence>
<keyword evidence="2" id="KW-1185">Reference proteome</keyword>
<dbReference type="InParanoid" id="A0A3N1GAI2"/>
<organism evidence="1 2">
    <name type="scientific">Pseudokineococcus lusitanus</name>
    <dbReference type="NCBI Taxonomy" id="763993"/>
    <lineage>
        <taxon>Bacteria</taxon>
        <taxon>Bacillati</taxon>
        <taxon>Actinomycetota</taxon>
        <taxon>Actinomycetes</taxon>
        <taxon>Kineosporiales</taxon>
        <taxon>Kineosporiaceae</taxon>
        <taxon>Pseudokineococcus</taxon>
    </lineage>
</organism>
<protein>
    <recommendedName>
        <fullName evidence="3">KOW motif-containing protein</fullName>
    </recommendedName>
</protein>